<feature type="transmembrane region" description="Helical" evidence="5">
    <location>
        <begin position="20"/>
        <end position="41"/>
    </location>
</feature>
<sequence length="166" mass="19118">MPQHNKDQNKGKPLPMKKIVFTIAILFFILVVGFMIMPAYFDKNPFGKLFHNEPAPWALSQEEQKKMNLTDSQVKGRYHYLQYCASCHGPLGKGDGPSSVTLRKRPPDFFHPASKFINGFKEQSLLKTLNEGIPNSEMPSFLYLPPENKNQIVDFLIYMKKNQGYY</sequence>
<dbReference type="InterPro" id="IPR009056">
    <property type="entry name" value="Cyt_c-like_dom"/>
</dbReference>
<dbReference type="PROSITE" id="PS51007">
    <property type="entry name" value="CYTC"/>
    <property type="match status" value="1"/>
</dbReference>
<proteinExistence type="predicted"/>
<dbReference type="Gene3D" id="1.10.760.10">
    <property type="entry name" value="Cytochrome c-like domain"/>
    <property type="match status" value="1"/>
</dbReference>
<dbReference type="RefSeq" id="WP_148696350.1">
    <property type="nucleotide sequence ID" value="NZ_CP017834.1"/>
</dbReference>
<keyword evidence="5" id="KW-0472">Membrane</keyword>
<dbReference type="STRING" id="1915309.AXG55_01330"/>
<evidence type="ECO:0000256" key="3">
    <source>
        <dbReference type="ARBA" id="ARBA00023004"/>
    </source>
</evidence>
<evidence type="ECO:0000256" key="1">
    <source>
        <dbReference type="ARBA" id="ARBA00022617"/>
    </source>
</evidence>
<dbReference type="Proteomes" id="UP000184731">
    <property type="component" value="Chromosome"/>
</dbReference>
<dbReference type="AlphaFoldDB" id="A0A1L4CXH2"/>
<evidence type="ECO:0000256" key="5">
    <source>
        <dbReference type="SAM" id="Phobius"/>
    </source>
</evidence>
<keyword evidence="1 4" id="KW-0349">Heme</keyword>
<organism evidence="7 8">
    <name type="scientific">Silvanigrella aquatica</name>
    <dbReference type="NCBI Taxonomy" id="1915309"/>
    <lineage>
        <taxon>Bacteria</taxon>
        <taxon>Pseudomonadati</taxon>
        <taxon>Bdellovibrionota</taxon>
        <taxon>Oligoflexia</taxon>
        <taxon>Silvanigrellales</taxon>
        <taxon>Silvanigrellaceae</taxon>
        <taxon>Silvanigrella</taxon>
    </lineage>
</organism>
<dbReference type="GO" id="GO:0046872">
    <property type="term" value="F:metal ion binding"/>
    <property type="evidence" value="ECO:0007669"/>
    <property type="project" value="UniProtKB-KW"/>
</dbReference>
<dbReference type="GO" id="GO:0020037">
    <property type="term" value="F:heme binding"/>
    <property type="evidence" value="ECO:0007669"/>
    <property type="project" value="InterPro"/>
</dbReference>
<name>A0A1L4CXH2_9BACT</name>
<dbReference type="InterPro" id="IPR036909">
    <property type="entry name" value="Cyt_c-like_dom_sf"/>
</dbReference>
<protein>
    <recommendedName>
        <fullName evidence="6">Cytochrome c domain-containing protein</fullName>
    </recommendedName>
</protein>
<keyword evidence="3 4" id="KW-0408">Iron</keyword>
<keyword evidence="2 4" id="KW-0479">Metal-binding</keyword>
<reference evidence="7 8" key="1">
    <citation type="submission" date="2016-10" db="EMBL/GenBank/DDBJ databases">
        <title>Silvanigrella aquatica sp. nov., isolated from a freshwater lake located in the Black Forest, Germany, description of Silvanigrellaceae fam. nov., Silvanigrellales ord. nov., reclassification of the order Bdellovibrionales in the class Oligoflexia, reclassification of the families Bacteriovoracaceae and Halobacteriovoraceae in the new order Bacteriovoracales ord. nov., and reclassification of the family Pseudobacteriovoracaceae in the order Oligoflexiales.</title>
        <authorList>
            <person name="Hahn M.W."/>
            <person name="Schmidt J."/>
            <person name="Koll U."/>
            <person name="Rohde M."/>
            <person name="Verbag S."/>
            <person name="Pitt A."/>
            <person name="Nakai R."/>
            <person name="Naganuma T."/>
            <person name="Lang E."/>
        </authorList>
    </citation>
    <scope>NUCLEOTIDE SEQUENCE [LARGE SCALE GENOMIC DNA]</scope>
    <source>
        <strain evidence="7 8">MWH-Nonnen-W8red</strain>
    </source>
</reference>
<accession>A0A1L4CXH2</accession>
<dbReference type="GO" id="GO:0009055">
    <property type="term" value="F:electron transfer activity"/>
    <property type="evidence" value="ECO:0007669"/>
    <property type="project" value="InterPro"/>
</dbReference>
<keyword evidence="5" id="KW-1133">Transmembrane helix</keyword>
<evidence type="ECO:0000313" key="8">
    <source>
        <dbReference type="Proteomes" id="UP000184731"/>
    </source>
</evidence>
<evidence type="ECO:0000256" key="2">
    <source>
        <dbReference type="ARBA" id="ARBA00022723"/>
    </source>
</evidence>
<evidence type="ECO:0000259" key="6">
    <source>
        <dbReference type="PROSITE" id="PS51007"/>
    </source>
</evidence>
<evidence type="ECO:0000313" key="7">
    <source>
        <dbReference type="EMBL" id="APJ02644.1"/>
    </source>
</evidence>
<gene>
    <name evidence="7" type="ORF">AXG55_01330</name>
</gene>
<dbReference type="SUPFAM" id="SSF46626">
    <property type="entry name" value="Cytochrome c"/>
    <property type="match status" value="1"/>
</dbReference>
<evidence type="ECO:0000256" key="4">
    <source>
        <dbReference type="PROSITE-ProRule" id="PRU00433"/>
    </source>
</evidence>
<dbReference type="EMBL" id="CP017834">
    <property type="protein sequence ID" value="APJ02644.1"/>
    <property type="molecule type" value="Genomic_DNA"/>
</dbReference>
<feature type="domain" description="Cytochrome c" evidence="6">
    <location>
        <begin position="71"/>
        <end position="163"/>
    </location>
</feature>
<keyword evidence="5" id="KW-0812">Transmembrane</keyword>
<dbReference type="KEGG" id="saqi:AXG55_01330"/>
<keyword evidence="8" id="KW-1185">Reference proteome</keyword>
<dbReference type="OrthoDB" id="9808312at2"/>
<dbReference type="Pfam" id="PF13442">
    <property type="entry name" value="Cytochrome_CBB3"/>
    <property type="match status" value="1"/>
</dbReference>